<keyword evidence="2" id="KW-0808">Transferase</keyword>
<dbReference type="Proteomes" id="UP000309734">
    <property type="component" value="Unassembled WGS sequence"/>
</dbReference>
<dbReference type="InterPro" id="IPR011009">
    <property type="entry name" value="Kinase-like_dom_sf"/>
</dbReference>
<evidence type="ECO:0000259" key="1">
    <source>
        <dbReference type="Pfam" id="PF01636"/>
    </source>
</evidence>
<evidence type="ECO:0000313" key="5">
    <source>
        <dbReference type="Proteomes" id="UP000304951"/>
    </source>
</evidence>
<accession>A0A4S8SC87</accession>
<dbReference type="PANTHER" id="PTHR21310:SF48">
    <property type="entry name" value="AMINOGLYCOSIDE PHOSPHOTRANSFERASE DOMAIN-CONTAINING PROTEIN"/>
    <property type="match status" value="1"/>
</dbReference>
<proteinExistence type="predicted"/>
<organism evidence="2 5">
    <name type="scientific">Aureobasidium pullulans</name>
    <name type="common">Black yeast</name>
    <name type="synonym">Pullularia pullulans</name>
    <dbReference type="NCBI Taxonomy" id="5580"/>
    <lineage>
        <taxon>Eukaryota</taxon>
        <taxon>Fungi</taxon>
        <taxon>Dikarya</taxon>
        <taxon>Ascomycota</taxon>
        <taxon>Pezizomycotina</taxon>
        <taxon>Dothideomycetes</taxon>
        <taxon>Dothideomycetidae</taxon>
        <taxon>Dothideales</taxon>
        <taxon>Saccotheciaceae</taxon>
        <taxon>Aureobasidium</taxon>
    </lineage>
</organism>
<sequence>MADPPTDISPFKWSVSLPYFDNNDPLINIPTKAMIHASQDIIKENMTSKVVGVGRQFVVKYGRGLDLIEGQNAIWVATHTGIRVPKIYALYEDSEDEIKYIIMERLPGTTLEEAWPSISHAQKEIVCVKLRDIMQELRALPSPGGYCSLDKRPLPDGLIHFEGIHEDPSIISGGPFATEQDLNRAILQRAATFHEHLKGKAKFYERVFPEVFINHPPTFSHGDFQRKNIMVNFLESGVEVALIDWESAAWWPSYYDYSTALFGCHRFADDWHHWLEKVLDPCLKEAPWVLMLINELYY</sequence>
<dbReference type="Proteomes" id="UP000310421">
    <property type="component" value="Unassembled WGS sequence"/>
</dbReference>
<dbReference type="CDD" id="cd05120">
    <property type="entry name" value="APH_ChoK_like"/>
    <property type="match status" value="1"/>
</dbReference>
<dbReference type="EMBL" id="QZAF01000367">
    <property type="protein sequence ID" value="THV67895.1"/>
    <property type="molecule type" value="Genomic_DNA"/>
</dbReference>
<dbReference type="EMBL" id="QZBS01000311">
    <property type="protein sequence ID" value="THZ67900.1"/>
    <property type="molecule type" value="Genomic_DNA"/>
</dbReference>
<protein>
    <submittedName>
        <fullName evidence="2">Kinase-like protein</fullName>
    </submittedName>
</protein>
<gene>
    <name evidence="4" type="ORF">D6C85_07630</name>
    <name evidence="3" type="ORF">D6D20_07086</name>
    <name evidence="2" type="ORF">D6D28_07138</name>
</gene>
<dbReference type="SUPFAM" id="SSF56112">
    <property type="entry name" value="Protein kinase-like (PK-like)"/>
    <property type="match status" value="1"/>
</dbReference>
<evidence type="ECO:0000313" key="7">
    <source>
        <dbReference type="Proteomes" id="UP000310421"/>
    </source>
</evidence>
<evidence type="ECO:0000313" key="4">
    <source>
        <dbReference type="EMBL" id="THZ67900.1"/>
    </source>
</evidence>
<dbReference type="GO" id="GO:0016301">
    <property type="term" value="F:kinase activity"/>
    <property type="evidence" value="ECO:0007669"/>
    <property type="project" value="UniProtKB-KW"/>
</dbReference>
<feature type="domain" description="Aminoglycoside phosphotransferase" evidence="1">
    <location>
        <begin position="75"/>
        <end position="271"/>
    </location>
</feature>
<dbReference type="Gene3D" id="3.90.1200.10">
    <property type="match status" value="1"/>
</dbReference>
<evidence type="ECO:0000313" key="6">
    <source>
        <dbReference type="Proteomes" id="UP000309734"/>
    </source>
</evidence>
<dbReference type="EMBL" id="QZAN01000091">
    <property type="protein sequence ID" value="THW58652.1"/>
    <property type="molecule type" value="Genomic_DNA"/>
</dbReference>
<name>A0A4S8SC87_AURPU</name>
<dbReference type="Proteomes" id="UP000304951">
    <property type="component" value="Unassembled WGS sequence"/>
</dbReference>
<comment type="caution">
    <text evidence="2">The sequence shown here is derived from an EMBL/GenBank/DDBJ whole genome shotgun (WGS) entry which is preliminary data.</text>
</comment>
<dbReference type="InterPro" id="IPR002575">
    <property type="entry name" value="Aminoglycoside_PTrfase"/>
</dbReference>
<dbReference type="Pfam" id="PF01636">
    <property type="entry name" value="APH"/>
    <property type="match status" value="1"/>
</dbReference>
<dbReference type="PANTHER" id="PTHR21310">
    <property type="entry name" value="AMINOGLYCOSIDE PHOSPHOTRANSFERASE-RELATED-RELATED"/>
    <property type="match status" value="1"/>
</dbReference>
<reference evidence="5 6" key="1">
    <citation type="submission" date="2018-10" db="EMBL/GenBank/DDBJ databases">
        <title>Fifty Aureobasidium pullulans genomes reveal a recombining polyextremotolerant generalist.</title>
        <authorList>
            <person name="Gostincar C."/>
            <person name="Turk M."/>
            <person name="Zajc J."/>
            <person name="Gunde-Cimerman N."/>
        </authorList>
    </citation>
    <scope>NUCLEOTIDE SEQUENCE [LARGE SCALE GENOMIC DNA]</scope>
    <source>
        <strain evidence="3 7">EXF-10751</strain>
        <strain evidence="2 5">EXF-11900</strain>
        <strain evidence="4 6">EXF-3519</strain>
    </source>
</reference>
<evidence type="ECO:0000313" key="3">
    <source>
        <dbReference type="EMBL" id="THW58652.1"/>
    </source>
</evidence>
<evidence type="ECO:0000313" key="2">
    <source>
        <dbReference type="EMBL" id="THV67895.1"/>
    </source>
</evidence>
<dbReference type="AlphaFoldDB" id="A0A4S8SC87"/>
<dbReference type="InterPro" id="IPR051678">
    <property type="entry name" value="AGP_Transferase"/>
</dbReference>
<keyword evidence="2" id="KW-0418">Kinase</keyword>